<evidence type="ECO:0000313" key="3">
    <source>
        <dbReference type="Proteomes" id="UP000801492"/>
    </source>
</evidence>
<evidence type="ECO:0000256" key="1">
    <source>
        <dbReference type="SAM" id="Phobius"/>
    </source>
</evidence>
<feature type="transmembrane region" description="Helical" evidence="1">
    <location>
        <begin position="12"/>
        <end position="30"/>
    </location>
</feature>
<accession>A0A8K0CRZ0</accession>
<protein>
    <submittedName>
        <fullName evidence="2">Uncharacterized protein</fullName>
    </submittedName>
</protein>
<sequence>MDLKEKFQHHLLSKIIIILWEVLIMLIDYAKRRRPLVVQVHGPLIQISLMKKIFLLKFNRRRT</sequence>
<reference evidence="2" key="1">
    <citation type="submission" date="2019-08" db="EMBL/GenBank/DDBJ databases">
        <title>The genome of the North American firefly Photinus pyralis.</title>
        <authorList>
            <consortium name="Photinus pyralis genome working group"/>
            <person name="Fallon T.R."/>
            <person name="Sander Lower S.E."/>
            <person name="Weng J.-K."/>
        </authorList>
    </citation>
    <scope>NUCLEOTIDE SEQUENCE</scope>
    <source>
        <strain evidence="2">TRF0915ILg1</strain>
        <tissue evidence="2">Whole body</tissue>
    </source>
</reference>
<evidence type="ECO:0000313" key="2">
    <source>
        <dbReference type="EMBL" id="KAF2890237.1"/>
    </source>
</evidence>
<dbReference type="EMBL" id="VTPC01056153">
    <property type="protein sequence ID" value="KAF2890237.1"/>
    <property type="molecule type" value="Genomic_DNA"/>
</dbReference>
<keyword evidence="3" id="KW-1185">Reference proteome</keyword>
<keyword evidence="1" id="KW-0472">Membrane</keyword>
<organism evidence="2 3">
    <name type="scientific">Ignelater luminosus</name>
    <name type="common">Cucubano</name>
    <name type="synonym">Pyrophorus luminosus</name>
    <dbReference type="NCBI Taxonomy" id="2038154"/>
    <lineage>
        <taxon>Eukaryota</taxon>
        <taxon>Metazoa</taxon>
        <taxon>Ecdysozoa</taxon>
        <taxon>Arthropoda</taxon>
        <taxon>Hexapoda</taxon>
        <taxon>Insecta</taxon>
        <taxon>Pterygota</taxon>
        <taxon>Neoptera</taxon>
        <taxon>Endopterygota</taxon>
        <taxon>Coleoptera</taxon>
        <taxon>Polyphaga</taxon>
        <taxon>Elateriformia</taxon>
        <taxon>Elateroidea</taxon>
        <taxon>Elateridae</taxon>
        <taxon>Agrypninae</taxon>
        <taxon>Pyrophorini</taxon>
        <taxon>Ignelater</taxon>
    </lineage>
</organism>
<keyword evidence="1" id="KW-1133">Transmembrane helix</keyword>
<proteinExistence type="predicted"/>
<gene>
    <name evidence="2" type="ORF">ILUMI_15936</name>
</gene>
<dbReference type="AlphaFoldDB" id="A0A8K0CRZ0"/>
<dbReference type="Proteomes" id="UP000801492">
    <property type="component" value="Unassembled WGS sequence"/>
</dbReference>
<keyword evidence="1" id="KW-0812">Transmembrane</keyword>
<name>A0A8K0CRZ0_IGNLU</name>
<comment type="caution">
    <text evidence="2">The sequence shown here is derived from an EMBL/GenBank/DDBJ whole genome shotgun (WGS) entry which is preliminary data.</text>
</comment>